<feature type="compositionally biased region" description="Basic and acidic residues" evidence="1">
    <location>
        <begin position="298"/>
        <end position="327"/>
    </location>
</feature>
<keyword evidence="4" id="KW-1185">Reference proteome</keyword>
<evidence type="ECO:0000256" key="1">
    <source>
        <dbReference type="SAM" id="MobiDB-lite"/>
    </source>
</evidence>
<evidence type="ECO:0000313" key="3">
    <source>
        <dbReference type="EMBL" id="UOA16660.1"/>
    </source>
</evidence>
<feature type="domain" description="MobA/VirD2-like nuclease" evidence="2">
    <location>
        <begin position="43"/>
        <end position="158"/>
    </location>
</feature>
<geneLocation type="plasmid" evidence="3 4">
    <name>pDSM109990_a</name>
</geneLocation>
<dbReference type="EMBL" id="CP085145">
    <property type="protein sequence ID" value="UOA16660.1"/>
    <property type="molecule type" value="Genomic_DNA"/>
</dbReference>
<organism evidence="3 4">
    <name type="scientific">Sulfitobacter dubius</name>
    <dbReference type="NCBI Taxonomy" id="218673"/>
    <lineage>
        <taxon>Bacteria</taxon>
        <taxon>Pseudomonadati</taxon>
        <taxon>Pseudomonadota</taxon>
        <taxon>Alphaproteobacteria</taxon>
        <taxon>Rhodobacterales</taxon>
        <taxon>Roseobacteraceae</taxon>
        <taxon>Sulfitobacter</taxon>
    </lineage>
</organism>
<evidence type="ECO:0000313" key="4">
    <source>
        <dbReference type="Proteomes" id="UP000831019"/>
    </source>
</evidence>
<feature type="region of interest" description="Disordered" evidence="1">
    <location>
        <begin position="273"/>
        <end position="351"/>
    </location>
</feature>
<dbReference type="Proteomes" id="UP000831019">
    <property type="component" value="Plasmid pDSM109990_a"/>
</dbReference>
<protein>
    <recommendedName>
        <fullName evidence="2">MobA/VirD2-like nuclease domain-containing protein</fullName>
    </recommendedName>
</protein>
<accession>A0ABY3ZPU0</accession>
<proteinExistence type="predicted"/>
<keyword evidence="3" id="KW-0614">Plasmid</keyword>
<dbReference type="RefSeq" id="WP_243263364.1">
    <property type="nucleotide sequence ID" value="NZ_CP085145.1"/>
</dbReference>
<gene>
    <name evidence="3" type="ORF">DSM109990_03544</name>
</gene>
<dbReference type="InterPro" id="IPR005094">
    <property type="entry name" value="Endonuclease_MobA/VirD2"/>
</dbReference>
<reference evidence="4" key="1">
    <citation type="journal article" date="2022" name="Microorganisms">
        <title>Beyond the ABCs#Discovery of Three New Plasmid Types in Rhodobacterales (RepQ, RepY, RepW).</title>
        <authorList>
            <person name="Freese H.M."/>
            <person name="Ringel V."/>
            <person name="Overmann J."/>
            <person name="Petersen J."/>
        </authorList>
    </citation>
    <scope>NUCLEOTIDE SEQUENCE [LARGE SCALE GENOMIC DNA]</scope>
    <source>
        <strain evidence="4">DSM 109990</strain>
        <plasmid evidence="4">pDSM109990_a</plasmid>
    </source>
</reference>
<dbReference type="Pfam" id="PF03432">
    <property type="entry name" value="Relaxase"/>
    <property type="match status" value="1"/>
</dbReference>
<name>A0ABY3ZPU0_9RHOB</name>
<evidence type="ECO:0000259" key="2">
    <source>
        <dbReference type="Pfam" id="PF03432"/>
    </source>
</evidence>
<sequence>MPYGLPSLRAELTMAIAKISRPRGPGQTVRYIVGPVDHAGRERGQVAVIGSTIGKRPDTAIKFLGEVAKLRPRLRRHLYHVSISVPPNDRELSRSGWAAIGRAWCEGMGIENYMIVLHDAHIHIIGSRIRLDGTAVSDTFDYRRSELLLRTIETQFGLAPTRSSHLVDRARGVPHQRARTLKEVHAVRRDGRSHKDFIRQSIDDALAEEIDAAQLRTVLAEAGIEMMLEQAADGAGYVLFGFQGRSYGARSLGQGYSLTNLLVRGLQLSGPQNARAQLPTPPWALDEGVSRKKPQGAGHHEDALRRLRGFGREAHQVIDRYRARDGAQHPSPGSDPSGAGPEPEEKPPDVS</sequence>
<feature type="compositionally biased region" description="Low complexity" evidence="1">
    <location>
        <begin position="330"/>
        <end position="341"/>
    </location>
</feature>